<dbReference type="InterPro" id="IPR002589">
    <property type="entry name" value="Macro_dom"/>
</dbReference>
<keyword evidence="8" id="KW-1185">Reference proteome</keyword>
<dbReference type="OrthoDB" id="10052316at2759"/>
<dbReference type="GO" id="GO:0016757">
    <property type="term" value="F:glycosyltransferase activity"/>
    <property type="evidence" value="ECO:0007669"/>
    <property type="project" value="UniProtKB-KW"/>
</dbReference>
<dbReference type="SMART" id="SM00506">
    <property type="entry name" value="A1pp"/>
    <property type="match status" value="1"/>
</dbReference>
<evidence type="ECO:0000256" key="2">
    <source>
        <dbReference type="ARBA" id="ARBA00022676"/>
    </source>
</evidence>
<evidence type="ECO:0000313" key="8">
    <source>
        <dbReference type="Proteomes" id="UP000596742"/>
    </source>
</evidence>
<name>A0A8B6HCL0_MYTGA</name>
<keyword evidence="4" id="KW-0520">NAD</keyword>
<accession>A0A8B6HCL0</accession>
<gene>
    <name evidence="7" type="ORF">MGAL_10B024319</name>
</gene>
<comment type="caution">
    <text evidence="7">The sequence shown here is derived from an EMBL/GenBank/DDBJ whole genome shotgun (WGS) entry which is preliminary data.</text>
</comment>
<evidence type="ECO:0000256" key="5">
    <source>
        <dbReference type="ARBA" id="ARBA00023242"/>
    </source>
</evidence>
<evidence type="ECO:0000259" key="6">
    <source>
        <dbReference type="PROSITE" id="PS51154"/>
    </source>
</evidence>
<dbReference type="AlphaFoldDB" id="A0A8B6HCL0"/>
<dbReference type="Proteomes" id="UP000596742">
    <property type="component" value="Unassembled WGS sequence"/>
</dbReference>
<dbReference type="PANTHER" id="PTHR14453:SF67">
    <property type="entry name" value="POLY [ADP-RIBOSE] POLYMERASE"/>
    <property type="match status" value="1"/>
</dbReference>
<dbReference type="InterPro" id="IPR043472">
    <property type="entry name" value="Macro_dom-like"/>
</dbReference>
<dbReference type="PANTHER" id="PTHR14453">
    <property type="entry name" value="PARP/ZINC FINGER CCCH TYPE DOMAIN CONTAINING PROTEIN"/>
    <property type="match status" value="1"/>
</dbReference>
<protein>
    <recommendedName>
        <fullName evidence="6">Macro domain-containing protein</fullName>
    </recommendedName>
</protein>
<keyword evidence="3" id="KW-0808">Transferase</keyword>
<dbReference type="InterPro" id="IPR052056">
    <property type="entry name" value="Mono-ARTD/PARP"/>
</dbReference>
<keyword evidence="2" id="KW-0328">Glycosyltransferase</keyword>
<evidence type="ECO:0000256" key="3">
    <source>
        <dbReference type="ARBA" id="ARBA00022679"/>
    </source>
</evidence>
<dbReference type="Gene3D" id="3.40.220.10">
    <property type="entry name" value="Leucine Aminopeptidase, subunit E, domain 1"/>
    <property type="match status" value="1"/>
</dbReference>
<keyword evidence="5" id="KW-0539">Nucleus</keyword>
<dbReference type="GO" id="GO:0005737">
    <property type="term" value="C:cytoplasm"/>
    <property type="evidence" value="ECO:0007669"/>
    <property type="project" value="TreeGrafter"/>
</dbReference>
<evidence type="ECO:0000313" key="7">
    <source>
        <dbReference type="EMBL" id="VDI76957.1"/>
    </source>
</evidence>
<organism evidence="7 8">
    <name type="scientific">Mytilus galloprovincialis</name>
    <name type="common">Mediterranean mussel</name>
    <dbReference type="NCBI Taxonomy" id="29158"/>
    <lineage>
        <taxon>Eukaryota</taxon>
        <taxon>Metazoa</taxon>
        <taxon>Spiralia</taxon>
        <taxon>Lophotrochozoa</taxon>
        <taxon>Mollusca</taxon>
        <taxon>Bivalvia</taxon>
        <taxon>Autobranchia</taxon>
        <taxon>Pteriomorphia</taxon>
        <taxon>Mytilida</taxon>
        <taxon>Mytiloidea</taxon>
        <taxon>Mytilidae</taxon>
        <taxon>Mytilinae</taxon>
        <taxon>Mytilus</taxon>
    </lineage>
</organism>
<dbReference type="GO" id="GO:0010629">
    <property type="term" value="P:negative regulation of gene expression"/>
    <property type="evidence" value="ECO:0007669"/>
    <property type="project" value="TreeGrafter"/>
</dbReference>
<feature type="domain" description="Macro" evidence="6">
    <location>
        <begin position="132"/>
        <end position="308"/>
    </location>
</feature>
<dbReference type="SUPFAM" id="SSF52949">
    <property type="entry name" value="Macro domain-like"/>
    <property type="match status" value="1"/>
</dbReference>
<feature type="non-terminal residue" evidence="7">
    <location>
        <position position="308"/>
    </location>
</feature>
<proteinExistence type="predicted"/>
<dbReference type="Pfam" id="PF01661">
    <property type="entry name" value="Macro"/>
    <property type="match status" value="1"/>
</dbReference>
<evidence type="ECO:0000256" key="4">
    <source>
        <dbReference type="ARBA" id="ARBA00023027"/>
    </source>
</evidence>
<sequence>MSRFEDTVISSATGNLPCLMVAYFPVPVFRPGVQLHSDMFKKIQDVLIEVEKTQLQSVVITTDIGNDIPEPTFLHWFIEAYKACQNKLSCVNQFYLCTESENPNSLLTILKDGLSNCHGMFDFTDMYEQRSGIISVNRKPADISITLVKGKLVDQKVDVIVNSSNKQLNLKKGAVSASILAAAGEGIYEECRRNYPNGINYGDVITTNHGNLNCKVICHGCLPHWYPIADISTQILAKLVFTCLLHAENYNCESIAFPVFGTGNLMYPWDEVAKTMIRTVYKYGRKFPDTAMKEVRIVLYDKDYDSIE</sequence>
<dbReference type="EMBL" id="UYJE01009799">
    <property type="protein sequence ID" value="VDI76957.1"/>
    <property type="molecule type" value="Genomic_DNA"/>
</dbReference>
<dbReference type="PROSITE" id="PS51154">
    <property type="entry name" value="MACRO"/>
    <property type="match status" value="1"/>
</dbReference>
<dbReference type="GO" id="GO:0005634">
    <property type="term" value="C:nucleus"/>
    <property type="evidence" value="ECO:0007669"/>
    <property type="project" value="UniProtKB-SubCell"/>
</dbReference>
<evidence type="ECO:0000256" key="1">
    <source>
        <dbReference type="ARBA" id="ARBA00004123"/>
    </source>
</evidence>
<comment type="subcellular location">
    <subcellularLocation>
        <location evidence="1">Nucleus</location>
    </subcellularLocation>
</comment>
<reference evidence="7" key="1">
    <citation type="submission" date="2018-11" db="EMBL/GenBank/DDBJ databases">
        <authorList>
            <person name="Alioto T."/>
            <person name="Alioto T."/>
        </authorList>
    </citation>
    <scope>NUCLEOTIDE SEQUENCE</scope>
</reference>
<dbReference type="GO" id="GO:0003714">
    <property type="term" value="F:transcription corepressor activity"/>
    <property type="evidence" value="ECO:0007669"/>
    <property type="project" value="TreeGrafter"/>
</dbReference>